<evidence type="ECO:0000313" key="6">
    <source>
        <dbReference type="EMBL" id="GHH79121.1"/>
    </source>
</evidence>
<sequence length="635" mass="67568">MHRRKRTLRWLTATVAGGAVAAGAFVFLPELAQATDDQGQQTDVQRQFELAATEYRVPLPVLLGVAHEESGWRLHKGYSTSGGWGLMNLTDVTKDMLATGDAGAAGRGDVQALANRPQSHTLQKAAQLTGISADDLRHDTASNIRGGAALLAAYQKELNGKLSTRPSDWTGAVARYSQMSDKKAAAGFADDVFGTIRSGGRQKVTGDQSVHLSADPAARPADAQVDSLKLADTASPQAECPPDMNCRFVPADPSNGQVSNRPANGIKITEIVLHTTETSYDNTITTFQTPGGSSAQYVMRASDGAITQMVADKDIAFGDGNYWSNLHSVQIEHEGYSARGAEWYTDAAYQQTAKLVRYLAARYGIPLDRQHIVGHDDVPAPSDKGIAAQHWDPGTAWDWSRFMRLLGAPTDIGPHGFGRVGSAVTIAPGFGGNEQTNTICPEDDPTGATTECTKVTAPSNSLFVRSAPSADAPLLLDTVVHPDGTAGTDRINDWSDTVQDGQQFVVADRKGDWTAIWFDGQKGWIPNPGGSNTIPAPGVRIVRAAGGTAAPLYGTAYPDASEYPTGYAPSTQAPLTAANYRIPAGQAYVADQPAVPSDDFFASDGTVVKGARTYYTIQFNHRYAQVDSADVAVTR</sequence>
<dbReference type="Gene3D" id="3.40.80.10">
    <property type="entry name" value="Peptidoglycan recognition protein-like"/>
    <property type="match status" value="1"/>
</dbReference>
<dbReference type="SUPFAM" id="SSF55846">
    <property type="entry name" value="N-acetylmuramoyl-L-alanine amidase-like"/>
    <property type="match status" value="1"/>
</dbReference>
<evidence type="ECO:0000256" key="2">
    <source>
        <dbReference type="ARBA" id="ARBA00011901"/>
    </source>
</evidence>
<dbReference type="FunFam" id="3.40.80.10:FF:000006">
    <property type="entry name" value="N-acetylmuramoyl-L-alanine amidase"/>
    <property type="match status" value="1"/>
</dbReference>
<dbReference type="GO" id="GO:0009253">
    <property type="term" value="P:peptidoglycan catabolic process"/>
    <property type="evidence" value="ECO:0007669"/>
    <property type="project" value="InterPro"/>
</dbReference>
<dbReference type="Gene3D" id="1.10.530.10">
    <property type="match status" value="1"/>
</dbReference>
<gene>
    <name evidence="6" type="ORF">GCM10018793_31070</name>
</gene>
<dbReference type="SUPFAM" id="SSF53955">
    <property type="entry name" value="Lysozyme-like"/>
    <property type="match status" value="1"/>
</dbReference>
<dbReference type="CDD" id="cd06583">
    <property type="entry name" value="PGRP"/>
    <property type="match status" value="1"/>
</dbReference>
<dbReference type="InterPro" id="IPR023346">
    <property type="entry name" value="Lysozyme-like_dom_sf"/>
</dbReference>
<dbReference type="GO" id="GO:0071555">
    <property type="term" value="P:cell wall organization"/>
    <property type="evidence" value="ECO:0007669"/>
    <property type="project" value="UniProtKB-KW"/>
</dbReference>
<reference evidence="6" key="1">
    <citation type="journal article" date="2014" name="Int. J. Syst. Evol. Microbiol.">
        <title>Complete genome sequence of Corynebacterium casei LMG S-19264T (=DSM 44701T), isolated from a smear-ripened cheese.</title>
        <authorList>
            <consortium name="US DOE Joint Genome Institute (JGI-PGF)"/>
            <person name="Walter F."/>
            <person name="Albersmeier A."/>
            <person name="Kalinowski J."/>
            <person name="Ruckert C."/>
        </authorList>
    </citation>
    <scope>NUCLEOTIDE SEQUENCE</scope>
    <source>
        <strain evidence="6">JCM 5069</strain>
    </source>
</reference>
<protein>
    <recommendedName>
        <fullName evidence="2">N-acetylmuramoyl-L-alanine amidase</fullName>
        <ecNumber evidence="2">3.5.1.28</ecNumber>
    </recommendedName>
</protein>
<dbReference type="SMART" id="SM00644">
    <property type="entry name" value="Ami_2"/>
    <property type="match status" value="1"/>
</dbReference>
<comment type="caution">
    <text evidence="6">The sequence shown here is derived from an EMBL/GenBank/DDBJ whole genome shotgun (WGS) entry which is preliminary data.</text>
</comment>
<dbReference type="PANTHER" id="PTHR30417">
    <property type="entry name" value="N-ACETYLMURAMOYL-L-ALANINE AMIDASE AMID"/>
    <property type="match status" value="1"/>
</dbReference>
<dbReference type="InterPro" id="IPR036505">
    <property type="entry name" value="Amidase/PGRP_sf"/>
</dbReference>
<comment type="catalytic activity">
    <reaction evidence="1">
        <text>Hydrolyzes the link between N-acetylmuramoyl residues and L-amino acid residues in certain cell-wall glycopeptides.</text>
        <dbReference type="EC" id="3.5.1.28"/>
    </reaction>
</comment>
<organism evidence="6 7">
    <name type="scientific">Streptomyces sulfonofaciens</name>
    <dbReference type="NCBI Taxonomy" id="68272"/>
    <lineage>
        <taxon>Bacteria</taxon>
        <taxon>Bacillati</taxon>
        <taxon>Actinomycetota</taxon>
        <taxon>Actinomycetes</taxon>
        <taxon>Kitasatosporales</taxon>
        <taxon>Streptomycetaceae</taxon>
        <taxon>Streptomyces</taxon>
    </lineage>
</organism>
<dbReference type="GO" id="GO:0009254">
    <property type="term" value="P:peptidoglycan turnover"/>
    <property type="evidence" value="ECO:0007669"/>
    <property type="project" value="TreeGrafter"/>
</dbReference>
<dbReference type="AlphaFoldDB" id="A0A919L1B3"/>
<proteinExistence type="predicted"/>
<dbReference type="RefSeq" id="WP_189932282.1">
    <property type="nucleotide sequence ID" value="NZ_BNCD01000008.1"/>
</dbReference>
<evidence type="ECO:0000256" key="3">
    <source>
        <dbReference type="ARBA" id="ARBA00022801"/>
    </source>
</evidence>
<dbReference type="EC" id="3.5.1.28" evidence="2"/>
<accession>A0A919L1B3</accession>
<dbReference type="Pfam" id="PF01510">
    <property type="entry name" value="Amidase_2"/>
    <property type="match status" value="1"/>
</dbReference>
<dbReference type="PANTHER" id="PTHR30417:SF1">
    <property type="entry name" value="N-ACETYLMURAMOYL-L-ALANINE AMIDASE AMID"/>
    <property type="match status" value="1"/>
</dbReference>
<evidence type="ECO:0000256" key="4">
    <source>
        <dbReference type="ARBA" id="ARBA00023316"/>
    </source>
</evidence>
<dbReference type="GO" id="GO:0008745">
    <property type="term" value="F:N-acetylmuramoyl-L-alanine amidase activity"/>
    <property type="evidence" value="ECO:0007669"/>
    <property type="project" value="UniProtKB-EC"/>
</dbReference>
<feature type="domain" description="N-acetylmuramoyl-L-alanine amidase" evidence="5">
    <location>
        <begin position="256"/>
        <end position="394"/>
    </location>
</feature>
<dbReference type="InterPro" id="IPR002502">
    <property type="entry name" value="Amidase_domain"/>
</dbReference>
<dbReference type="EMBL" id="BNCD01000008">
    <property type="protein sequence ID" value="GHH79121.1"/>
    <property type="molecule type" value="Genomic_DNA"/>
</dbReference>
<keyword evidence="3" id="KW-0378">Hydrolase</keyword>
<dbReference type="Proteomes" id="UP000603708">
    <property type="component" value="Unassembled WGS sequence"/>
</dbReference>
<reference evidence="6" key="2">
    <citation type="submission" date="2020-09" db="EMBL/GenBank/DDBJ databases">
        <authorList>
            <person name="Sun Q."/>
            <person name="Ohkuma M."/>
        </authorList>
    </citation>
    <scope>NUCLEOTIDE SEQUENCE</scope>
    <source>
        <strain evidence="6">JCM 5069</strain>
    </source>
</reference>
<evidence type="ECO:0000259" key="5">
    <source>
        <dbReference type="SMART" id="SM00644"/>
    </source>
</evidence>
<evidence type="ECO:0000313" key="7">
    <source>
        <dbReference type="Proteomes" id="UP000603708"/>
    </source>
</evidence>
<keyword evidence="7" id="KW-1185">Reference proteome</keyword>
<evidence type="ECO:0000256" key="1">
    <source>
        <dbReference type="ARBA" id="ARBA00001561"/>
    </source>
</evidence>
<dbReference type="InterPro" id="IPR051206">
    <property type="entry name" value="NAMLAA_amidase_2"/>
</dbReference>
<keyword evidence="4" id="KW-0961">Cell wall biogenesis/degradation</keyword>
<name>A0A919L1B3_9ACTN</name>